<feature type="signal peptide" evidence="1">
    <location>
        <begin position="1"/>
        <end position="22"/>
    </location>
</feature>
<sequence length="69" mass="8248">MDRKLTLVLIVLLLQLYDTAHGWANRRRDPWDMISGRRRWNTKPENLELEDEPLEASRDQIMEEILSAE</sequence>
<protein>
    <submittedName>
        <fullName evidence="2">Uncharacterized LOC100183570</fullName>
    </submittedName>
</protein>
<name>H2XYA6_CIOIN</name>
<evidence type="ECO:0000313" key="3">
    <source>
        <dbReference type="Proteomes" id="UP000008144"/>
    </source>
</evidence>
<feature type="chain" id="PRO_5003578239" evidence="1">
    <location>
        <begin position="23"/>
        <end position="69"/>
    </location>
</feature>
<reference evidence="2" key="2">
    <citation type="submission" date="2025-08" db="UniProtKB">
        <authorList>
            <consortium name="Ensembl"/>
        </authorList>
    </citation>
    <scope>IDENTIFICATION</scope>
</reference>
<keyword evidence="1" id="KW-0732">Signal</keyword>
<dbReference type="HOGENOM" id="CLU_2775186_0_0_1"/>
<dbReference type="Proteomes" id="UP000008144">
    <property type="component" value="Unassembled WGS sequence"/>
</dbReference>
<gene>
    <name evidence="2" type="primary">LOC100183570</name>
</gene>
<proteinExistence type="predicted"/>
<dbReference type="Ensembl" id="ENSCINT00000037248.1">
    <property type="protein sequence ID" value="ENSCINP00000034640.1"/>
    <property type="gene ID" value="ENSCING00000018524.1"/>
</dbReference>
<dbReference type="InParanoid" id="H2XYA6"/>
<reference evidence="2" key="3">
    <citation type="submission" date="2025-09" db="UniProtKB">
        <authorList>
            <consortium name="Ensembl"/>
        </authorList>
    </citation>
    <scope>IDENTIFICATION</scope>
</reference>
<accession>H2XYA6</accession>
<dbReference type="AlphaFoldDB" id="H2XYA6"/>
<reference evidence="3" key="1">
    <citation type="journal article" date="2002" name="Science">
        <title>The draft genome of Ciona intestinalis: insights into chordate and vertebrate origins.</title>
        <authorList>
            <person name="Dehal P."/>
            <person name="Satou Y."/>
            <person name="Campbell R.K."/>
            <person name="Chapman J."/>
            <person name="Degnan B."/>
            <person name="De Tomaso A."/>
            <person name="Davidson B."/>
            <person name="Di Gregorio A."/>
            <person name="Gelpke M."/>
            <person name="Goodstein D.M."/>
            <person name="Harafuji N."/>
            <person name="Hastings K.E."/>
            <person name="Ho I."/>
            <person name="Hotta K."/>
            <person name="Huang W."/>
            <person name="Kawashima T."/>
            <person name="Lemaire P."/>
            <person name="Martinez D."/>
            <person name="Meinertzhagen I.A."/>
            <person name="Necula S."/>
            <person name="Nonaka M."/>
            <person name="Putnam N."/>
            <person name="Rash S."/>
            <person name="Saiga H."/>
            <person name="Satake M."/>
            <person name="Terry A."/>
            <person name="Yamada L."/>
            <person name="Wang H.G."/>
            <person name="Awazu S."/>
            <person name="Azumi K."/>
            <person name="Boore J."/>
            <person name="Branno M."/>
            <person name="Chin-Bow S."/>
            <person name="DeSantis R."/>
            <person name="Doyle S."/>
            <person name="Francino P."/>
            <person name="Keys D.N."/>
            <person name="Haga S."/>
            <person name="Hayashi H."/>
            <person name="Hino K."/>
            <person name="Imai K.S."/>
            <person name="Inaba K."/>
            <person name="Kano S."/>
            <person name="Kobayashi K."/>
            <person name="Kobayashi M."/>
            <person name="Lee B.I."/>
            <person name="Makabe K.W."/>
            <person name="Manohar C."/>
            <person name="Matassi G."/>
            <person name="Medina M."/>
            <person name="Mochizuki Y."/>
            <person name="Mount S."/>
            <person name="Morishita T."/>
            <person name="Miura S."/>
            <person name="Nakayama A."/>
            <person name="Nishizaka S."/>
            <person name="Nomoto H."/>
            <person name="Ohta F."/>
            <person name="Oishi K."/>
            <person name="Rigoutsos I."/>
            <person name="Sano M."/>
            <person name="Sasaki A."/>
            <person name="Sasakura Y."/>
            <person name="Shoguchi E."/>
            <person name="Shin-i T."/>
            <person name="Spagnuolo A."/>
            <person name="Stainier D."/>
            <person name="Suzuki M.M."/>
            <person name="Tassy O."/>
            <person name="Takatori N."/>
            <person name="Tokuoka M."/>
            <person name="Yagi K."/>
            <person name="Yoshizaki F."/>
            <person name="Wada S."/>
            <person name="Zhang C."/>
            <person name="Hyatt P.D."/>
            <person name="Larimer F."/>
            <person name="Detter C."/>
            <person name="Doggett N."/>
            <person name="Glavina T."/>
            <person name="Hawkins T."/>
            <person name="Richardson P."/>
            <person name="Lucas S."/>
            <person name="Kohara Y."/>
            <person name="Levine M."/>
            <person name="Satoh N."/>
            <person name="Rokhsar D.S."/>
        </authorList>
    </citation>
    <scope>NUCLEOTIDE SEQUENCE [LARGE SCALE GENOMIC DNA]</scope>
</reference>
<keyword evidence="3" id="KW-1185">Reference proteome</keyword>
<evidence type="ECO:0000313" key="2">
    <source>
        <dbReference type="Ensembl" id="ENSCINP00000034640.1"/>
    </source>
</evidence>
<evidence type="ECO:0000256" key="1">
    <source>
        <dbReference type="SAM" id="SignalP"/>
    </source>
</evidence>
<organism evidence="2 3">
    <name type="scientific">Ciona intestinalis</name>
    <name type="common">Transparent sea squirt</name>
    <name type="synonym">Ascidia intestinalis</name>
    <dbReference type="NCBI Taxonomy" id="7719"/>
    <lineage>
        <taxon>Eukaryota</taxon>
        <taxon>Metazoa</taxon>
        <taxon>Chordata</taxon>
        <taxon>Tunicata</taxon>
        <taxon>Ascidiacea</taxon>
        <taxon>Phlebobranchia</taxon>
        <taxon>Cionidae</taxon>
        <taxon>Ciona</taxon>
    </lineage>
</organism>